<organism evidence="2 3">
    <name type="scientific">Rangifer tarandus platyrhynchus</name>
    <name type="common">Svalbard reindeer</name>
    <dbReference type="NCBI Taxonomy" id="3082113"/>
    <lineage>
        <taxon>Eukaryota</taxon>
        <taxon>Metazoa</taxon>
        <taxon>Chordata</taxon>
        <taxon>Craniata</taxon>
        <taxon>Vertebrata</taxon>
        <taxon>Euteleostomi</taxon>
        <taxon>Mammalia</taxon>
        <taxon>Eutheria</taxon>
        <taxon>Laurasiatheria</taxon>
        <taxon>Artiodactyla</taxon>
        <taxon>Ruminantia</taxon>
        <taxon>Pecora</taxon>
        <taxon>Cervidae</taxon>
        <taxon>Odocoileinae</taxon>
        <taxon>Rangifer</taxon>
    </lineage>
</organism>
<evidence type="ECO:0000313" key="3">
    <source>
        <dbReference type="Proteomes" id="UP001176941"/>
    </source>
</evidence>
<protein>
    <submittedName>
        <fullName evidence="2">Uncharacterized protein</fullName>
    </submittedName>
</protein>
<dbReference type="Proteomes" id="UP001176941">
    <property type="component" value="Chromosome 30"/>
</dbReference>
<gene>
    <name evidence="2" type="ORF">MRATA1EN1_LOCUS20274</name>
</gene>
<accession>A0ABN8ZEU4</accession>
<feature type="region of interest" description="Disordered" evidence="1">
    <location>
        <begin position="1"/>
        <end position="30"/>
    </location>
</feature>
<name>A0ABN8ZEU4_RANTA</name>
<feature type="compositionally biased region" description="Polar residues" evidence="1">
    <location>
        <begin position="1"/>
        <end position="10"/>
    </location>
</feature>
<sequence length="118" mass="12901">MMPELASSQECRPVCTRKPKPSPRGGAGLLAERPHLTWADTDVWNEAWQRGPGGGFRPRASHAAFPHVQTLASLEGHSREGRRLPEREKSRELSALCAASCAGRRQLQSAYVGLLPGF</sequence>
<proteinExistence type="predicted"/>
<evidence type="ECO:0000256" key="1">
    <source>
        <dbReference type="SAM" id="MobiDB-lite"/>
    </source>
</evidence>
<reference evidence="2" key="1">
    <citation type="submission" date="2023-04" db="EMBL/GenBank/DDBJ databases">
        <authorList>
            <consortium name="ELIXIR-Norway"/>
        </authorList>
    </citation>
    <scope>NUCLEOTIDE SEQUENCE [LARGE SCALE GENOMIC DNA]</scope>
</reference>
<dbReference type="EMBL" id="OX459966">
    <property type="protein sequence ID" value="CAI9171312.1"/>
    <property type="molecule type" value="Genomic_DNA"/>
</dbReference>
<evidence type="ECO:0000313" key="2">
    <source>
        <dbReference type="EMBL" id="CAI9171312.1"/>
    </source>
</evidence>
<keyword evidence="3" id="KW-1185">Reference proteome</keyword>